<dbReference type="PROSITE" id="PS51363">
    <property type="entry name" value="W2"/>
    <property type="match status" value="1"/>
</dbReference>
<organism evidence="2 3">
    <name type="scientific">Prototheca wickerhamii</name>
    <dbReference type="NCBI Taxonomy" id="3111"/>
    <lineage>
        <taxon>Eukaryota</taxon>
        <taxon>Viridiplantae</taxon>
        <taxon>Chlorophyta</taxon>
        <taxon>core chlorophytes</taxon>
        <taxon>Trebouxiophyceae</taxon>
        <taxon>Chlorellales</taxon>
        <taxon>Chlorellaceae</taxon>
        <taxon>Prototheca</taxon>
    </lineage>
</organism>
<feature type="domain" description="W2" evidence="1">
    <location>
        <begin position="213"/>
        <end position="385"/>
    </location>
</feature>
<dbReference type="PANTHER" id="PTHR14208:SF2">
    <property type="entry name" value="PROTEIN KRASAVIETZ"/>
    <property type="match status" value="1"/>
</dbReference>
<dbReference type="InterPro" id="IPR003307">
    <property type="entry name" value="W2_domain"/>
</dbReference>
<dbReference type="GO" id="GO:0005737">
    <property type="term" value="C:cytoplasm"/>
    <property type="evidence" value="ECO:0007669"/>
    <property type="project" value="TreeGrafter"/>
</dbReference>
<accession>A0AAD9MN50</accession>
<protein>
    <recommendedName>
        <fullName evidence="1">W2 domain-containing protein</fullName>
    </recommendedName>
</protein>
<reference evidence="2" key="1">
    <citation type="submission" date="2021-01" db="EMBL/GenBank/DDBJ databases">
        <authorList>
            <person name="Eckstrom K.M.E."/>
        </authorList>
    </citation>
    <scope>NUCLEOTIDE SEQUENCE</scope>
    <source>
        <strain evidence="2">UVCC 0001</strain>
    </source>
</reference>
<dbReference type="EMBL" id="JASFZW010000001">
    <property type="protein sequence ID" value="KAK2080718.1"/>
    <property type="molecule type" value="Genomic_DNA"/>
</dbReference>
<evidence type="ECO:0000259" key="1">
    <source>
        <dbReference type="PROSITE" id="PS51363"/>
    </source>
</evidence>
<dbReference type="InterPro" id="IPR057397">
    <property type="entry name" value="HEAT_5MP1_2"/>
</dbReference>
<keyword evidence="3" id="KW-1185">Reference proteome</keyword>
<name>A0AAD9MN50_PROWI</name>
<dbReference type="Proteomes" id="UP001255856">
    <property type="component" value="Unassembled WGS sequence"/>
</dbReference>
<sequence>MSGVRLKTRKRNIVVPHDPQSFADAVIAVLADAQESEDLDRTLEAANKILDGAELDFSRYGDVLFEVGFVGGRVVAGGRAGSGAESGKTLDFNILAAEAETEAIVPYASDRRKLAIALARCFVLKVGVLAERVLPTLLEDRLVGRGTSLAFMTDFFGDYLSTDSVESLMETLRRARLEGRLLEFFPQQRRAWAEFDAHFEAAGLPGLVEYNRRKRYESRCVELRAFVAELVASEEGPGPARLLAAVKAKKEEYELADADVLRATFLGLADSVLSAAVGRNQAQIHFGVLKAVKTFSPALARLCATPRLEASLLQTVQVTCYEESRLLKIFKDIVKILYDADVVSESAIRFWYTKGSSPKGRNVFLTDMQPFIKWLDEAEEEEDDEDDE</sequence>
<dbReference type="SUPFAM" id="SSF48371">
    <property type="entry name" value="ARM repeat"/>
    <property type="match status" value="1"/>
</dbReference>
<dbReference type="SMART" id="SM00515">
    <property type="entry name" value="eIF5C"/>
    <property type="match status" value="1"/>
</dbReference>
<proteinExistence type="predicted"/>
<comment type="caution">
    <text evidence="2">The sequence shown here is derived from an EMBL/GenBank/DDBJ whole genome shotgun (WGS) entry which is preliminary data.</text>
</comment>
<dbReference type="InterPro" id="IPR051245">
    <property type="entry name" value="eIF5-mimic_regulator"/>
</dbReference>
<dbReference type="Pfam" id="PF02020">
    <property type="entry name" value="W2"/>
    <property type="match status" value="1"/>
</dbReference>
<dbReference type="GO" id="GO:0016020">
    <property type="term" value="C:membrane"/>
    <property type="evidence" value="ECO:0007669"/>
    <property type="project" value="TreeGrafter"/>
</dbReference>
<dbReference type="AlphaFoldDB" id="A0AAD9MN50"/>
<dbReference type="PANTHER" id="PTHR14208">
    <property type="entry name" value="BASIC LEUCINE ZIPPER AND W2 DOMAIN-CONTAINING PROTEIN"/>
    <property type="match status" value="1"/>
</dbReference>
<dbReference type="Pfam" id="PF25504">
    <property type="entry name" value="HEAT_5MP1_2"/>
    <property type="match status" value="2"/>
</dbReference>
<evidence type="ECO:0000313" key="3">
    <source>
        <dbReference type="Proteomes" id="UP001255856"/>
    </source>
</evidence>
<dbReference type="InterPro" id="IPR016024">
    <property type="entry name" value="ARM-type_fold"/>
</dbReference>
<evidence type="ECO:0000313" key="2">
    <source>
        <dbReference type="EMBL" id="KAK2080718.1"/>
    </source>
</evidence>
<dbReference type="Gene3D" id="1.25.40.180">
    <property type="match status" value="1"/>
</dbReference>
<gene>
    <name evidence="2" type="ORF">QBZ16_000572</name>
</gene>